<dbReference type="AlphaFoldDB" id="A0A937W7J9"/>
<evidence type="ECO:0000256" key="2">
    <source>
        <dbReference type="ARBA" id="ARBA00022448"/>
    </source>
</evidence>
<feature type="non-terminal residue" evidence="5">
    <location>
        <position position="142"/>
    </location>
</feature>
<proteinExistence type="predicted"/>
<sequence length="142" mass="15975">MQRYILVRFLQSLLALWVMSVIVFSLARMTGDPLDVLLPMEAGEGERERVAKHWGLDKPLFLNLENPFDAQYFTFLGKALRGDFGMSWKWQGHTAMGLVIERLPATLELAGVAILISALLALPFGVLTAVWKDTFFDSFGKI</sequence>
<keyword evidence="4" id="KW-0812">Transmembrane</keyword>
<evidence type="ECO:0000256" key="3">
    <source>
        <dbReference type="ARBA" id="ARBA00022475"/>
    </source>
</evidence>
<dbReference type="GO" id="GO:0005886">
    <property type="term" value="C:plasma membrane"/>
    <property type="evidence" value="ECO:0007669"/>
    <property type="project" value="UniProtKB-SubCell"/>
</dbReference>
<keyword evidence="2" id="KW-0813">Transport</keyword>
<evidence type="ECO:0000256" key="1">
    <source>
        <dbReference type="ARBA" id="ARBA00004651"/>
    </source>
</evidence>
<comment type="caution">
    <text evidence="5">The sequence shown here is derived from an EMBL/GenBank/DDBJ whole genome shotgun (WGS) entry which is preliminary data.</text>
</comment>
<dbReference type="EMBL" id="VGLS01001107">
    <property type="protein sequence ID" value="MBM3226914.1"/>
    <property type="molecule type" value="Genomic_DNA"/>
</dbReference>
<protein>
    <submittedName>
        <fullName evidence="5">ABC transporter permease</fullName>
    </submittedName>
</protein>
<evidence type="ECO:0000256" key="4">
    <source>
        <dbReference type="SAM" id="Phobius"/>
    </source>
</evidence>
<keyword evidence="4" id="KW-0472">Membrane</keyword>
<feature type="transmembrane region" description="Helical" evidence="4">
    <location>
        <begin position="109"/>
        <end position="131"/>
    </location>
</feature>
<evidence type="ECO:0000313" key="5">
    <source>
        <dbReference type="EMBL" id="MBM3226914.1"/>
    </source>
</evidence>
<reference evidence="5" key="1">
    <citation type="submission" date="2019-03" db="EMBL/GenBank/DDBJ databases">
        <title>Lake Tanganyika Metagenome-Assembled Genomes (MAGs).</title>
        <authorList>
            <person name="Tran P."/>
        </authorList>
    </citation>
    <scope>NUCLEOTIDE SEQUENCE</scope>
    <source>
        <strain evidence="5">K_DeepCast_65m_m2_066</strain>
    </source>
</reference>
<feature type="transmembrane region" description="Helical" evidence="4">
    <location>
        <begin position="12"/>
        <end position="31"/>
    </location>
</feature>
<gene>
    <name evidence="5" type="ORF">FJZ47_24370</name>
</gene>
<organism evidence="5 6">
    <name type="scientific">Tectimicrobiota bacterium</name>
    <dbReference type="NCBI Taxonomy" id="2528274"/>
    <lineage>
        <taxon>Bacteria</taxon>
        <taxon>Pseudomonadati</taxon>
        <taxon>Nitrospinota/Tectimicrobiota group</taxon>
        <taxon>Candidatus Tectimicrobiota</taxon>
    </lineage>
</organism>
<name>A0A937W7J9_UNCTE</name>
<keyword evidence="4" id="KW-1133">Transmembrane helix</keyword>
<comment type="subcellular location">
    <subcellularLocation>
        <location evidence="1">Cell membrane</location>
        <topology evidence="1">Multi-pass membrane protein</topology>
    </subcellularLocation>
</comment>
<dbReference type="PANTHER" id="PTHR43163:SF6">
    <property type="entry name" value="DIPEPTIDE TRANSPORT SYSTEM PERMEASE PROTEIN DPPB-RELATED"/>
    <property type="match status" value="1"/>
</dbReference>
<evidence type="ECO:0000313" key="6">
    <source>
        <dbReference type="Proteomes" id="UP000712673"/>
    </source>
</evidence>
<dbReference type="PANTHER" id="PTHR43163">
    <property type="entry name" value="DIPEPTIDE TRANSPORT SYSTEM PERMEASE PROTEIN DPPB-RELATED"/>
    <property type="match status" value="1"/>
</dbReference>
<dbReference type="Proteomes" id="UP000712673">
    <property type="component" value="Unassembled WGS sequence"/>
</dbReference>
<keyword evidence="3" id="KW-1003">Cell membrane</keyword>
<accession>A0A937W7J9</accession>